<dbReference type="AlphaFoldDB" id="A0A363UJS6"/>
<sequence length="337" mass="36485">MSLRQFFVYTCEPSRTHPECSDLDGRFGVDDLHNDSIRPLFPRGPSLGLKAILLAIMSIGLMFADDRTDTLNPVRSFIAVAAVPVQWMASLPNQAGEVAEHFASRQSLLEQNAELRDQQLHLQARLQKLDGLAAENARIRALLLSSKRLHEQVLIGEIVSSSMDPYRHYVTLNKGGMEGVYKGQPLIDAHGVMGQVVEVTPMSSTAILVTDPNHGIPVEINRTGLQTVAHGAGDSRGLALPFLPANADVQVGDLLVSSGLGGRYPAGYPVGVVYDVQHESGEHFLDVSARPAARLNQGRELLLVWKDGAPPVTNVAEQLDQRRDAGLPAFAQSASPQ</sequence>
<dbReference type="GO" id="GO:0005886">
    <property type="term" value="C:plasma membrane"/>
    <property type="evidence" value="ECO:0007669"/>
    <property type="project" value="TreeGrafter"/>
</dbReference>
<dbReference type="InterPro" id="IPR042177">
    <property type="entry name" value="Cell/Rod_1"/>
</dbReference>
<proteinExistence type="inferred from homology"/>
<accession>A0A363UJS6</accession>
<dbReference type="EMBL" id="QEQK01000009">
    <property type="protein sequence ID" value="PWN55680.1"/>
    <property type="molecule type" value="Genomic_DNA"/>
</dbReference>
<protein>
    <recommendedName>
        <fullName evidence="2 5">Cell shape-determining protein MreC</fullName>
    </recommendedName>
    <alternativeName>
        <fullName evidence="4 5">Cell shape protein MreC</fullName>
    </alternativeName>
</protein>
<dbReference type="PIRSF" id="PIRSF038471">
    <property type="entry name" value="MreC"/>
    <property type="match status" value="1"/>
</dbReference>
<evidence type="ECO:0000256" key="2">
    <source>
        <dbReference type="ARBA" id="ARBA00013855"/>
    </source>
</evidence>
<dbReference type="GO" id="GO:0008360">
    <property type="term" value="P:regulation of cell shape"/>
    <property type="evidence" value="ECO:0007669"/>
    <property type="project" value="UniProtKB-KW"/>
</dbReference>
<evidence type="ECO:0000256" key="5">
    <source>
        <dbReference type="PIRNR" id="PIRNR038471"/>
    </source>
</evidence>
<comment type="function">
    <text evidence="5">Involved in formation and maintenance of cell shape.</text>
</comment>
<dbReference type="Proteomes" id="UP000251800">
    <property type="component" value="Unassembled WGS sequence"/>
</dbReference>
<dbReference type="OrthoDB" id="9808025at2"/>
<dbReference type="InterPro" id="IPR007221">
    <property type="entry name" value="MreC"/>
</dbReference>
<reference evidence="7 8" key="1">
    <citation type="submission" date="2018-05" db="EMBL/GenBank/DDBJ databases">
        <title>Abyssibacter profundi OUC007T gen. nov., sp. nov, a marine bacterium isolated from seawater of the Mariana Trench.</title>
        <authorList>
            <person name="Zhou S."/>
        </authorList>
    </citation>
    <scope>NUCLEOTIDE SEQUENCE [LARGE SCALE GENOMIC DNA]</scope>
    <source>
        <strain evidence="7 8">OUC007</strain>
    </source>
</reference>
<dbReference type="NCBIfam" id="TIGR00219">
    <property type="entry name" value="mreC"/>
    <property type="match status" value="1"/>
</dbReference>
<evidence type="ECO:0000313" key="8">
    <source>
        <dbReference type="Proteomes" id="UP000251800"/>
    </source>
</evidence>
<feature type="domain" description="Rod shape-determining protein MreC beta-barrel core" evidence="6">
    <location>
        <begin position="158"/>
        <end position="305"/>
    </location>
</feature>
<comment type="caution">
    <text evidence="7">The sequence shown here is derived from an EMBL/GenBank/DDBJ whole genome shotgun (WGS) entry which is preliminary data.</text>
</comment>
<evidence type="ECO:0000313" key="7">
    <source>
        <dbReference type="EMBL" id="PWN55680.1"/>
    </source>
</evidence>
<evidence type="ECO:0000256" key="1">
    <source>
        <dbReference type="ARBA" id="ARBA00009369"/>
    </source>
</evidence>
<dbReference type="InterPro" id="IPR042175">
    <property type="entry name" value="Cell/Rod_MreC_2"/>
</dbReference>
<dbReference type="Gene3D" id="2.40.10.350">
    <property type="entry name" value="Rod shape-determining protein MreC, domain 2"/>
    <property type="match status" value="1"/>
</dbReference>
<evidence type="ECO:0000256" key="3">
    <source>
        <dbReference type="ARBA" id="ARBA00022960"/>
    </source>
</evidence>
<keyword evidence="8" id="KW-1185">Reference proteome</keyword>
<evidence type="ECO:0000256" key="4">
    <source>
        <dbReference type="ARBA" id="ARBA00032089"/>
    </source>
</evidence>
<evidence type="ECO:0000259" key="6">
    <source>
        <dbReference type="Pfam" id="PF04085"/>
    </source>
</evidence>
<keyword evidence="3 5" id="KW-0133">Cell shape</keyword>
<dbReference type="Pfam" id="PF04085">
    <property type="entry name" value="MreC"/>
    <property type="match status" value="1"/>
</dbReference>
<gene>
    <name evidence="7" type="ORF">DEH80_11280</name>
</gene>
<comment type="similarity">
    <text evidence="1 5">Belongs to the MreC family.</text>
</comment>
<dbReference type="Gene3D" id="2.40.10.340">
    <property type="entry name" value="Rod shape-determining protein MreC, domain 1"/>
    <property type="match status" value="1"/>
</dbReference>
<organism evidence="7 8">
    <name type="scientific">Abyssibacter profundi</name>
    <dbReference type="NCBI Taxonomy" id="2182787"/>
    <lineage>
        <taxon>Bacteria</taxon>
        <taxon>Pseudomonadati</taxon>
        <taxon>Pseudomonadota</taxon>
        <taxon>Gammaproteobacteria</taxon>
        <taxon>Chromatiales</taxon>
        <taxon>Oceanococcaceae</taxon>
        <taxon>Abyssibacter</taxon>
    </lineage>
</organism>
<dbReference type="PANTHER" id="PTHR34138">
    <property type="entry name" value="CELL SHAPE-DETERMINING PROTEIN MREC"/>
    <property type="match status" value="1"/>
</dbReference>
<name>A0A363UJS6_9GAMM</name>
<dbReference type="PANTHER" id="PTHR34138:SF1">
    <property type="entry name" value="CELL SHAPE-DETERMINING PROTEIN MREC"/>
    <property type="match status" value="1"/>
</dbReference>
<dbReference type="InterPro" id="IPR055342">
    <property type="entry name" value="MreC_beta-barrel_core"/>
</dbReference>